<evidence type="ECO:0000313" key="1">
    <source>
        <dbReference type="EMBL" id="CAJ73189.1"/>
    </source>
</evidence>
<proteinExistence type="predicted"/>
<dbReference type="EMBL" id="CT573071">
    <property type="protein sequence ID" value="CAJ73189.1"/>
    <property type="molecule type" value="Genomic_DNA"/>
</dbReference>
<reference evidence="1" key="2">
    <citation type="submission" date="2006-01" db="EMBL/GenBank/DDBJ databases">
        <authorList>
            <person name="Genoscope"/>
        </authorList>
    </citation>
    <scope>NUCLEOTIDE SEQUENCE</scope>
</reference>
<reference evidence="1" key="1">
    <citation type="journal article" date="2006" name="Nature">
        <title>Deciphering the evolution and metabolism of an anammox bacterium from a community genome.</title>
        <authorList>
            <person name="Strous M."/>
            <person name="Pelletier E."/>
            <person name="Mangenot S."/>
            <person name="Rattei T."/>
            <person name="Lehner A."/>
            <person name="Taylor M.W."/>
            <person name="Horn M."/>
            <person name="Daims H."/>
            <person name="Bartol-Mavel D."/>
            <person name="Wincker P."/>
            <person name="Barbe V."/>
            <person name="Fonknechten N."/>
            <person name="Vallenet D."/>
            <person name="Segurens B."/>
            <person name="Schenowitz-Truong C."/>
            <person name="Medigue C."/>
            <person name="Collingro A."/>
            <person name="Snel B."/>
            <person name="Dutilh B.E."/>
            <person name="OpDenCamp H.J.M."/>
            <person name="vanDerDrift C."/>
            <person name="Cirpus I."/>
            <person name="vanDePas-Schoonen K.T."/>
            <person name="Harhangi H.R."/>
            <person name="vanNiftrik L."/>
            <person name="Schmid M."/>
            <person name="Keltjens J."/>
            <person name="vanDeVossenberg J."/>
            <person name="Kartal B."/>
            <person name="Meier H."/>
            <person name="Frishman D."/>
            <person name="Huynen M.A."/>
            <person name="Mewes H."/>
            <person name="Weissenbach J."/>
            <person name="Jetten M.S.M."/>
            <person name="Wagner M."/>
            <person name="LePaslier D."/>
        </authorList>
    </citation>
    <scope>NUCLEOTIDE SEQUENCE</scope>
</reference>
<sequence>MSLYFLYFPLIKVRLMRMERFPPVHFSKKPKKDCILLYFCIIILFKGKAISYHLLSSHLGFAEEGRPCRKLAPQQQVRT</sequence>
<gene>
    <name evidence="1" type="ORF">kuste2442</name>
</gene>
<name>Q1Q6J6_KUEST</name>
<organism evidence="1">
    <name type="scientific">Kuenenia stuttgartiensis</name>
    <dbReference type="NCBI Taxonomy" id="174633"/>
    <lineage>
        <taxon>Bacteria</taxon>
        <taxon>Pseudomonadati</taxon>
        <taxon>Planctomycetota</taxon>
        <taxon>Candidatus Brocadiia</taxon>
        <taxon>Candidatus Brocadiales</taxon>
        <taxon>Candidatus Brocadiaceae</taxon>
        <taxon>Candidatus Kuenenia</taxon>
    </lineage>
</organism>
<dbReference type="AlphaFoldDB" id="Q1Q6J6"/>
<protein>
    <submittedName>
        <fullName evidence="1">Uncharacterized protein</fullName>
    </submittedName>
</protein>
<accession>Q1Q6J6</accession>